<keyword evidence="9" id="KW-1185">Reference proteome</keyword>
<dbReference type="PROSITE" id="PS51257">
    <property type="entry name" value="PROKAR_LIPOPROTEIN"/>
    <property type="match status" value="1"/>
</dbReference>
<evidence type="ECO:0000256" key="5">
    <source>
        <dbReference type="SAM" id="MobiDB-lite"/>
    </source>
</evidence>
<dbReference type="CDD" id="cd08504">
    <property type="entry name" value="PBP2_OppA"/>
    <property type="match status" value="1"/>
</dbReference>
<evidence type="ECO:0000256" key="2">
    <source>
        <dbReference type="ARBA" id="ARBA00005695"/>
    </source>
</evidence>
<organism evidence="8 9">
    <name type="scientific">Lachnobacterium bovis DSM 14045</name>
    <dbReference type="NCBI Taxonomy" id="1122142"/>
    <lineage>
        <taxon>Bacteria</taxon>
        <taxon>Bacillati</taxon>
        <taxon>Bacillota</taxon>
        <taxon>Clostridia</taxon>
        <taxon>Lachnospirales</taxon>
        <taxon>Lachnospiraceae</taxon>
        <taxon>Lachnobacterium</taxon>
    </lineage>
</organism>
<evidence type="ECO:0000256" key="6">
    <source>
        <dbReference type="SAM" id="SignalP"/>
    </source>
</evidence>
<comment type="similarity">
    <text evidence="2">Belongs to the bacterial solute-binding protein 5 family.</text>
</comment>
<keyword evidence="4 6" id="KW-0732">Signal</keyword>
<feature type="domain" description="Solute-binding protein family 5" evidence="7">
    <location>
        <begin position="99"/>
        <end position="495"/>
    </location>
</feature>
<dbReference type="RefSeq" id="WP_074718813.1">
    <property type="nucleotide sequence ID" value="NZ_FNPG01000029.1"/>
</dbReference>
<evidence type="ECO:0000259" key="7">
    <source>
        <dbReference type="Pfam" id="PF00496"/>
    </source>
</evidence>
<feature type="chain" id="PRO_5010194325" evidence="6">
    <location>
        <begin position="26"/>
        <end position="581"/>
    </location>
</feature>
<dbReference type="Gene3D" id="3.10.105.10">
    <property type="entry name" value="Dipeptide-binding Protein, Domain 3"/>
    <property type="match status" value="1"/>
</dbReference>
<dbReference type="GO" id="GO:1904680">
    <property type="term" value="F:peptide transmembrane transporter activity"/>
    <property type="evidence" value="ECO:0007669"/>
    <property type="project" value="TreeGrafter"/>
</dbReference>
<dbReference type="PANTHER" id="PTHR30290:SF10">
    <property type="entry name" value="PERIPLASMIC OLIGOPEPTIDE-BINDING PROTEIN-RELATED"/>
    <property type="match status" value="1"/>
</dbReference>
<dbReference type="EMBL" id="FNPG01000029">
    <property type="protein sequence ID" value="SDY69189.1"/>
    <property type="molecule type" value="Genomic_DNA"/>
</dbReference>
<feature type="region of interest" description="Disordered" evidence="5">
    <location>
        <begin position="22"/>
        <end position="51"/>
    </location>
</feature>
<evidence type="ECO:0000313" key="9">
    <source>
        <dbReference type="Proteomes" id="UP000183918"/>
    </source>
</evidence>
<dbReference type="OrthoDB" id="9801912at2"/>
<gene>
    <name evidence="8" type="ORF">SAMN02910414_02148</name>
</gene>
<dbReference type="GO" id="GO:0043190">
    <property type="term" value="C:ATP-binding cassette (ABC) transporter complex"/>
    <property type="evidence" value="ECO:0007669"/>
    <property type="project" value="InterPro"/>
</dbReference>
<evidence type="ECO:0000256" key="3">
    <source>
        <dbReference type="ARBA" id="ARBA00022448"/>
    </source>
</evidence>
<comment type="subcellular location">
    <subcellularLocation>
        <location evidence="1">Cell envelope</location>
    </subcellularLocation>
</comment>
<keyword evidence="3" id="KW-0813">Transport</keyword>
<dbReference type="Gene3D" id="3.40.190.10">
    <property type="entry name" value="Periplasmic binding protein-like II"/>
    <property type="match status" value="1"/>
</dbReference>
<dbReference type="Proteomes" id="UP000183918">
    <property type="component" value="Unassembled WGS sequence"/>
</dbReference>
<reference evidence="8 9" key="1">
    <citation type="submission" date="2016-10" db="EMBL/GenBank/DDBJ databases">
        <authorList>
            <person name="de Groot N.N."/>
        </authorList>
    </citation>
    <scope>NUCLEOTIDE SEQUENCE [LARGE SCALE GENOMIC DNA]</scope>
    <source>
        <strain evidence="8 9">DSM 14045</strain>
    </source>
</reference>
<dbReference type="GO" id="GO:0042597">
    <property type="term" value="C:periplasmic space"/>
    <property type="evidence" value="ECO:0007669"/>
    <property type="project" value="UniProtKB-ARBA"/>
</dbReference>
<dbReference type="PIRSF" id="PIRSF002741">
    <property type="entry name" value="MppA"/>
    <property type="match status" value="1"/>
</dbReference>
<feature type="compositionally biased region" description="Low complexity" evidence="5">
    <location>
        <begin position="28"/>
        <end position="44"/>
    </location>
</feature>
<dbReference type="Pfam" id="PF00496">
    <property type="entry name" value="SBP_bac_5"/>
    <property type="match status" value="1"/>
</dbReference>
<dbReference type="GO" id="GO:0030313">
    <property type="term" value="C:cell envelope"/>
    <property type="evidence" value="ECO:0007669"/>
    <property type="project" value="UniProtKB-SubCell"/>
</dbReference>
<proteinExistence type="inferred from homology"/>
<dbReference type="Gene3D" id="3.90.76.10">
    <property type="entry name" value="Dipeptide-binding Protein, Domain 1"/>
    <property type="match status" value="1"/>
</dbReference>
<accession>A0A1H3LYU0</accession>
<dbReference type="AlphaFoldDB" id="A0A1H3LYU0"/>
<dbReference type="STRING" id="1122142.SAMN02910414_02148"/>
<feature type="signal peptide" evidence="6">
    <location>
        <begin position="1"/>
        <end position="25"/>
    </location>
</feature>
<sequence length="581" mass="64839">MKKRIVSLLLVAAMAFSLCGCGSRARSKSGSDSSTSSNSNVTGKDTGKTTKTNKEKDTLFVNLASEPAHLDPALNSTVDGACLAVNSFVGLYTYDKNQKLVPAIAKGMPEVSKDGLTYKVKLNKTKWSNGEDLTANDFVYSWNRVVNKDTAADYAYLFDVVAKKDDGTLDVTADNDYELTIKLVNPCPYFNDLLAFPTFLPVYQKGVEAAGGTEPGKWAQEPGFVSNGAYTLKEWKHNESMEYVKNPNYYDAKNVKIKKLSFMLSADTTATYTAYNSGNVDFIDDVPTAEIKTVKDSCEFHVADQLGTYYACFNVGADLFKDMSPEKAAKFRKAISLLIDRQYIVDSVGQTGQKEADSFVPYGMTDGNGKKFKTSKDSFYDLDKTGQYGVKEAKKLLEQCGYKFKKQGEDKYSVTPAISLQYLVNEGGGHKQIAECMQQDLARLGIELNIKSEDWNVFVQDRKDGKFTFAREGWVADYNDPINMLEIFTSKSGNNDAQLGKTDSKAAPDWKEYDELIDKAHNEKDFGKRAKLLHKAEKMLMDTNAVIPIYYYNDIYMQKTNVSGVYSTVFGMKYFMYATKK</sequence>
<dbReference type="InterPro" id="IPR030678">
    <property type="entry name" value="Peptide/Ni-bd"/>
</dbReference>
<dbReference type="InterPro" id="IPR000914">
    <property type="entry name" value="SBP_5_dom"/>
</dbReference>
<evidence type="ECO:0000256" key="4">
    <source>
        <dbReference type="ARBA" id="ARBA00022729"/>
    </source>
</evidence>
<dbReference type="InterPro" id="IPR039424">
    <property type="entry name" value="SBP_5"/>
</dbReference>
<evidence type="ECO:0000313" key="8">
    <source>
        <dbReference type="EMBL" id="SDY69189.1"/>
    </source>
</evidence>
<dbReference type="SUPFAM" id="SSF53850">
    <property type="entry name" value="Periplasmic binding protein-like II"/>
    <property type="match status" value="1"/>
</dbReference>
<evidence type="ECO:0000256" key="1">
    <source>
        <dbReference type="ARBA" id="ARBA00004196"/>
    </source>
</evidence>
<protein>
    <submittedName>
        <fullName evidence="8">Oligopeptide transport system substrate-binding protein</fullName>
    </submittedName>
</protein>
<dbReference type="PANTHER" id="PTHR30290">
    <property type="entry name" value="PERIPLASMIC BINDING COMPONENT OF ABC TRANSPORTER"/>
    <property type="match status" value="1"/>
</dbReference>
<name>A0A1H3LYU0_9FIRM</name>
<dbReference type="GO" id="GO:0015833">
    <property type="term" value="P:peptide transport"/>
    <property type="evidence" value="ECO:0007669"/>
    <property type="project" value="TreeGrafter"/>
</dbReference>